<evidence type="ECO:0000313" key="9">
    <source>
        <dbReference type="Proteomes" id="UP000199532"/>
    </source>
</evidence>
<dbReference type="GO" id="GO:0016987">
    <property type="term" value="F:sigma factor activity"/>
    <property type="evidence" value="ECO:0007669"/>
    <property type="project" value="UniProtKB-KW"/>
</dbReference>
<dbReference type="STRING" id="408657.SAMN04487995_5931"/>
<comment type="similarity">
    <text evidence="1">Belongs to the sigma-70 factor family. ECF subfamily.</text>
</comment>
<organism evidence="8 9">
    <name type="scientific">Dyadobacter koreensis</name>
    <dbReference type="NCBI Taxonomy" id="408657"/>
    <lineage>
        <taxon>Bacteria</taxon>
        <taxon>Pseudomonadati</taxon>
        <taxon>Bacteroidota</taxon>
        <taxon>Cytophagia</taxon>
        <taxon>Cytophagales</taxon>
        <taxon>Spirosomataceae</taxon>
        <taxon>Dyadobacter</taxon>
    </lineage>
</organism>
<keyword evidence="9" id="KW-1185">Reference proteome</keyword>
<keyword evidence="5" id="KW-0804">Transcription</keyword>
<evidence type="ECO:0000256" key="2">
    <source>
        <dbReference type="ARBA" id="ARBA00023015"/>
    </source>
</evidence>
<dbReference type="Proteomes" id="UP000199532">
    <property type="component" value="Unassembled WGS sequence"/>
</dbReference>
<evidence type="ECO:0000256" key="3">
    <source>
        <dbReference type="ARBA" id="ARBA00023082"/>
    </source>
</evidence>
<dbReference type="InterPro" id="IPR013324">
    <property type="entry name" value="RNA_pol_sigma_r3/r4-like"/>
</dbReference>
<dbReference type="PANTHER" id="PTHR43133:SF8">
    <property type="entry name" value="RNA POLYMERASE SIGMA FACTOR HI_1459-RELATED"/>
    <property type="match status" value="1"/>
</dbReference>
<dbReference type="RefSeq" id="WP_090341820.1">
    <property type="nucleotide sequence ID" value="NZ_FNXY01000011.1"/>
</dbReference>
<dbReference type="Gene3D" id="1.10.1740.10">
    <property type="match status" value="1"/>
</dbReference>
<dbReference type="CDD" id="cd06171">
    <property type="entry name" value="Sigma70_r4"/>
    <property type="match status" value="1"/>
</dbReference>
<dbReference type="InterPro" id="IPR039425">
    <property type="entry name" value="RNA_pol_sigma-70-like"/>
</dbReference>
<dbReference type="NCBIfam" id="TIGR02937">
    <property type="entry name" value="sigma70-ECF"/>
    <property type="match status" value="1"/>
</dbReference>
<dbReference type="Pfam" id="PF04542">
    <property type="entry name" value="Sigma70_r2"/>
    <property type="match status" value="1"/>
</dbReference>
<proteinExistence type="inferred from homology"/>
<evidence type="ECO:0000259" key="7">
    <source>
        <dbReference type="Pfam" id="PF08281"/>
    </source>
</evidence>
<name>A0A1H7B384_9BACT</name>
<dbReference type="PANTHER" id="PTHR43133">
    <property type="entry name" value="RNA POLYMERASE ECF-TYPE SIGMA FACTO"/>
    <property type="match status" value="1"/>
</dbReference>
<evidence type="ECO:0000259" key="6">
    <source>
        <dbReference type="Pfam" id="PF04542"/>
    </source>
</evidence>
<feature type="domain" description="RNA polymerase sigma factor 70 region 4 type 2" evidence="7">
    <location>
        <begin position="128"/>
        <end position="178"/>
    </location>
</feature>
<evidence type="ECO:0000256" key="1">
    <source>
        <dbReference type="ARBA" id="ARBA00010641"/>
    </source>
</evidence>
<keyword evidence="3" id="KW-0731">Sigma factor</keyword>
<keyword evidence="4" id="KW-0238">DNA-binding</keyword>
<dbReference type="AlphaFoldDB" id="A0A1H7B384"/>
<dbReference type="InterPro" id="IPR007627">
    <property type="entry name" value="RNA_pol_sigma70_r2"/>
</dbReference>
<evidence type="ECO:0000256" key="5">
    <source>
        <dbReference type="ARBA" id="ARBA00023163"/>
    </source>
</evidence>
<evidence type="ECO:0000313" key="8">
    <source>
        <dbReference type="EMBL" id="SEJ68862.1"/>
    </source>
</evidence>
<dbReference type="Pfam" id="PF08281">
    <property type="entry name" value="Sigma70_r4_2"/>
    <property type="match status" value="1"/>
</dbReference>
<dbReference type="InterPro" id="IPR013249">
    <property type="entry name" value="RNA_pol_sigma70_r4_t2"/>
</dbReference>
<dbReference type="InterPro" id="IPR014284">
    <property type="entry name" value="RNA_pol_sigma-70_dom"/>
</dbReference>
<dbReference type="GO" id="GO:0006352">
    <property type="term" value="P:DNA-templated transcription initiation"/>
    <property type="evidence" value="ECO:0007669"/>
    <property type="project" value="InterPro"/>
</dbReference>
<sequence>MRLFKWRHYASLTELVEGCQRQERRAQNIFYDRYKNSLKGVCIRYAKTEAEADDILQEAFIKIFKSIQQVSQPEMVDKWVKSVVVRTAINYYHRITKKELLHSSIESSEATMDVSNSFRIIEQLDTALLLSVISSLPDGYRTIINMHLIDGYSHAEIAQILSVTEGTSKSQLNRGRTLLIKKLQDIGIESHEITGRRS</sequence>
<reference evidence="8 9" key="1">
    <citation type="submission" date="2016-10" db="EMBL/GenBank/DDBJ databases">
        <authorList>
            <person name="de Groot N.N."/>
        </authorList>
    </citation>
    <scope>NUCLEOTIDE SEQUENCE [LARGE SCALE GENOMIC DNA]</scope>
    <source>
        <strain evidence="8 9">DSM 19938</strain>
    </source>
</reference>
<keyword evidence="2" id="KW-0805">Transcription regulation</keyword>
<protein>
    <submittedName>
        <fullName evidence="8">RNA polymerase sigma-70 factor, ECF subfamily</fullName>
    </submittedName>
</protein>
<dbReference type="GO" id="GO:0003677">
    <property type="term" value="F:DNA binding"/>
    <property type="evidence" value="ECO:0007669"/>
    <property type="project" value="UniProtKB-KW"/>
</dbReference>
<dbReference type="InterPro" id="IPR036388">
    <property type="entry name" value="WH-like_DNA-bd_sf"/>
</dbReference>
<dbReference type="SUPFAM" id="SSF88946">
    <property type="entry name" value="Sigma2 domain of RNA polymerase sigma factors"/>
    <property type="match status" value="1"/>
</dbReference>
<evidence type="ECO:0000256" key="4">
    <source>
        <dbReference type="ARBA" id="ARBA00023125"/>
    </source>
</evidence>
<feature type="domain" description="RNA polymerase sigma-70 region 2" evidence="6">
    <location>
        <begin position="30"/>
        <end position="94"/>
    </location>
</feature>
<dbReference type="InterPro" id="IPR013325">
    <property type="entry name" value="RNA_pol_sigma_r2"/>
</dbReference>
<dbReference type="OrthoDB" id="941544at2"/>
<dbReference type="SUPFAM" id="SSF88659">
    <property type="entry name" value="Sigma3 and sigma4 domains of RNA polymerase sigma factors"/>
    <property type="match status" value="1"/>
</dbReference>
<dbReference type="EMBL" id="FNXY01000011">
    <property type="protein sequence ID" value="SEJ68862.1"/>
    <property type="molecule type" value="Genomic_DNA"/>
</dbReference>
<accession>A0A1H7B384</accession>
<dbReference type="Gene3D" id="1.10.10.10">
    <property type="entry name" value="Winged helix-like DNA-binding domain superfamily/Winged helix DNA-binding domain"/>
    <property type="match status" value="1"/>
</dbReference>
<gene>
    <name evidence="8" type="ORF">SAMN04487995_5931</name>
</gene>